<comment type="caution">
    <text evidence="2">The sequence shown here is derived from an EMBL/GenBank/DDBJ whole genome shotgun (WGS) entry which is preliminary data.</text>
</comment>
<evidence type="ECO:0000313" key="2">
    <source>
        <dbReference type="EMBL" id="TWT98997.1"/>
    </source>
</evidence>
<gene>
    <name evidence="2" type="ORF">Pla100_21630</name>
</gene>
<dbReference type="Gene3D" id="3.90.380.10">
    <property type="entry name" value="Naphthalene 1,2-dioxygenase Alpha Subunit, Chain A, domain 1"/>
    <property type="match status" value="1"/>
</dbReference>
<evidence type="ECO:0000313" key="3">
    <source>
        <dbReference type="Proteomes" id="UP000316213"/>
    </source>
</evidence>
<protein>
    <recommendedName>
        <fullName evidence="1">Aromatic-ring-hydroxylating dioxygenase alpha subunit C-terminal domain-containing protein</fullName>
    </recommendedName>
</protein>
<proteinExistence type="predicted"/>
<dbReference type="GO" id="GO:0005506">
    <property type="term" value="F:iron ion binding"/>
    <property type="evidence" value="ECO:0007669"/>
    <property type="project" value="InterPro"/>
</dbReference>
<reference evidence="2 3" key="1">
    <citation type="submission" date="2019-02" db="EMBL/GenBank/DDBJ databases">
        <title>Deep-cultivation of Planctomycetes and their phenomic and genomic characterization uncovers novel biology.</title>
        <authorList>
            <person name="Wiegand S."/>
            <person name="Jogler M."/>
            <person name="Boedeker C."/>
            <person name="Pinto D."/>
            <person name="Vollmers J."/>
            <person name="Rivas-Marin E."/>
            <person name="Kohn T."/>
            <person name="Peeters S.H."/>
            <person name="Heuer A."/>
            <person name="Rast P."/>
            <person name="Oberbeckmann S."/>
            <person name="Bunk B."/>
            <person name="Jeske O."/>
            <person name="Meyerdierks A."/>
            <person name="Storesund J.E."/>
            <person name="Kallscheuer N."/>
            <person name="Luecker S."/>
            <person name="Lage O.M."/>
            <person name="Pohl T."/>
            <person name="Merkel B.J."/>
            <person name="Hornburger P."/>
            <person name="Mueller R.-W."/>
            <person name="Bruemmer F."/>
            <person name="Labrenz M."/>
            <person name="Spormann A.M."/>
            <person name="Op Den Camp H."/>
            <person name="Overmann J."/>
            <person name="Amann R."/>
            <person name="Jetten M.S.M."/>
            <person name="Mascher T."/>
            <person name="Medema M.H."/>
            <person name="Devos D.P."/>
            <person name="Kaster A.-K."/>
            <person name="Ovreas L."/>
            <person name="Rohde M."/>
            <person name="Galperin M.Y."/>
            <person name="Jogler C."/>
        </authorList>
    </citation>
    <scope>NUCLEOTIDE SEQUENCE [LARGE SCALE GENOMIC DNA]</scope>
    <source>
        <strain evidence="2 3">Pla100</strain>
    </source>
</reference>
<dbReference type="RefSeq" id="WP_146577638.1">
    <property type="nucleotide sequence ID" value="NZ_SJPM01000003.1"/>
</dbReference>
<dbReference type="GO" id="GO:0051537">
    <property type="term" value="F:2 iron, 2 sulfur cluster binding"/>
    <property type="evidence" value="ECO:0007669"/>
    <property type="project" value="InterPro"/>
</dbReference>
<keyword evidence="3" id="KW-1185">Reference proteome</keyword>
<organism evidence="2 3">
    <name type="scientific">Neorhodopirellula pilleata</name>
    <dbReference type="NCBI Taxonomy" id="2714738"/>
    <lineage>
        <taxon>Bacteria</taxon>
        <taxon>Pseudomonadati</taxon>
        <taxon>Planctomycetota</taxon>
        <taxon>Planctomycetia</taxon>
        <taxon>Pirellulales</taxon>
        <taxon>Pirellulaceae</taxon>
        <taxon>Neorhodopirellula</taxon>
    </lineage>
</organism>
<dbReference type="InterPro" id="IPR015879">
    <property type="entry name" value="Ring_hydroxy_dOase_asu_C_dom"/>
</dbReference>
<dbReference type="EMBL" id="SJPM01000003">
    <property type="protein sequence ID" value="TWT98997.1"/>
    <property type="molecule type" value="Genomic_DNA"/>
</dbReference>
<dbReference type="AlphaFoldDB" id="A0A5C6AHQ3"/>
<sequence length="100" mass="10926">MTVVPTSETTSEMRVSVFVLGPEDGNRVGEFLSRVWGKVKVRAVKSILGEDAALYPDIQQGMENSPFRGDISIREELVHAFQDHVNSRCGLQSMTGSADG</sequence>
<evidence type="ECO:0000259" key="1">
    <source>
        <dbReference type="Pfam" id="PF00848"/>
    </source>
</evidence>
<accession>A0A5C6AHQ3</accession>
<dbReference type="Proteomes" id="UP000316213">
    <property type="component" value="Unassembled WGS sequence"/>
</dbReference>
<name>A0A5C6AHQ3_9BACT</name>
<feature type="domain" description="Aromatic-ring-hydroxylating dioxygenase alpha subunit C-terminal" evidence="1">
    <location>
        <begin position="1"/>
        <end position="89"/>
    </location>
</feature>
<dbReference type="Pfam" id="PF00848">
    <property type="entry name" value="Ring_hydroxyl_A"/>
    <property type="match status" value="1"/>
</dbReference>